<dbReference type="Gramene" id="Os07t0694325-00">
    <property type="protein sequence ID" value="Os07t0694325-00"/>
    <property type="gene ID" value="Os07g0694325"/>
</dbReference>
<organism evidence="2 3">
    <name type="scientific">Oryza sativa subsp. japonica</name>
    <name type="common">Rice</name>
    <dbReference type="NCBI Taxonomy" id="39947"/>
    <lineage>
        <taxon>Eukaryota</taxon>
        <taxon>Viridiplantae</taxon>
        <taxon>Streptophyta</taxon>
        <taxon>Embryophyta</taxon>
        <taxon>Tracheophyta</taxon>
        <taxon>Spermatophyta</taxon>
        <taxon>Magnoliopsida</taxon>
        <taxon>Liliopsida</taxon>
        <taxon>Poales</taxon>
        <taxon>Poaceae</taxon>
        <taxon>BOP clade</taxon>
        <taxon>Oryzoideae</taxon>
        <taxon>Oryzeae</taxon>
        <taxon>Oryzinae</taxon>
        <taxon>Oryza</taxon>
        <taxon>Oryza sativa</taxon>
    </lineage>
</organism>
<accession>A0A0P0XAZ3</accession>
<evidence type="ECO:0000313" key="2">
    <source>
        <dbReference type="EMBL" id="BAT03371.1"/>
    </source>
</evidence>
<protein>
    <submittedName>
        <fullName evidence="2">Os07g0694325 protein</fullName>
    </submittedName>
</protein>
<dbReference type="PaxDb" id="39947-A0A0P0XAZ3"/>
<feature type="compositionally biased region" description="Basic residues" evidence="1">
    <location>
        <begin position="7"/>
        <end position="18"/>
    </location>
</feature>
<dbReference type="EMBL" id="AP014963">
    <property type="protein sequence ID" value="BAT03371.1"/>
    <property type="molecule type" value="Genomic_DNA"/>
</dbReference>
<dbReference type="AlphaFoldDB" id="A0A0P0XAZ3"/>
<name>A0A0P0XAZ3_ORYSJ</name>
<keyword evidence="3" id="KW-1185">Reference proteome</keyword>
<feature type="non-terminal residue" evidence="2">
    <location>
        <position position="178"/>
    </location>
</feature>
<evidence type="ECO:0000256" key="1">
    <source>
        <dbReference type="SAM" id="MobiDB-lite"/>
    </source>
</evidence>
<feature type="region of interest" description="Disordered" evidence="1">
    <location>
        <begin position="1"/>
        <end position="30"/>
    </location>
</feature>
<reference evidence="2 3" key="3">
    <citation type="journal article" date="2013" name="Rice">
        <title>Improvement of the Oryza sativa Nipponbare reference genome using next generation sequence and optical map data.</title>
        <authorList>
            <person name="Kawahara Y."/>
            <person name="de la Bastide M."/>
            <person name="Hamilton J.P."/>
            <person name="Kanamori H."/>
            <person name="McCombie W.R."/>
            <person name="Ouyang S."/>
            <person name="Schwartz D.C."/>
            <person name="Tanaka T."/>
            <person name="Wu J."/>
            <person name="Zhou S."/>
            <person name="Childs K.L."/>
            <person name="Davidson R.M."/>
            <person name="Lin H."/>
            <person name="Quesada-Ocampo L."/>
            <person name="Vaillancourt B."/>
            <person name="Sakai H."/>
            <person name="Lee S.S."/>
            <person name="Kim J."/>
            <person name="Numa H."/>
            <person name="Itoh T."/>
            <person name="Buell C.R."/>
            <person name="Matsumoto T."/>
        </authorList>
    </citation>
    <scope>NUCLEOTIDE SEQUENCE [LARGE SCALE GENOMIC DNA]</scope>
    <source>
        <strain evidence="3">cv. Nipponbare</strain>
    </source>
</reference>
<dbReference type="Proteomes" id="UP000059680">
    <property type="component" value="Chromosome 7"/>
</dbReference>
<feature type="non-terminal residue" evidence="2">
    <location>
        <position position="1"/>
    </location>
</feature>
<dbReference type="InParanoid" id="A0A0P0XAZ3"/>
<feature type="region of interest" description="Disordered" evidence="1">
    <location>
        <begin position="53"/>
        <end position="84"/>
    </location>
</feature>
<gene>
    <name evidence="2" type="ordered locus">Os07g0694325</name>
    <name evidence="2" type="ORF">OSNPB_070694325</name>
</gene>
<feature type="compositionally biased region" description="Gly residues" evidence="1">
    <location>
        <begin position="70"/>
        <end position="84"/>
    </location>
</feature>
<evidence type="ECO:0000313" key="3">
    <source>
        <dbReference type="Proteomes" id="UP000059680"/>
    </source>
</evidence>
<feature type="compositionally biased region" description="Basic and acidic residues" evidence="1">
    <location>
        <begin position="19"/>
        <end position="28"/>
    </location>
</feature>
<sequence>AVDAPHRVRAQQRHRSLRVHPDGREPRQHGGHAVVVVGDVLLHHAVVALPAVAPPRPHGHRGPTQHGHAVAGGQGEDVGAGDGGRALTLDGGLDGGDVLEVAHAEAAVGGLLGDACGGGGVEQQGGVAGVDHAVVEECPQPRHRRVAVLLVQPPHLLPHHLLRPRAPLRLRVEVELQT</sequence>
<reference evidence="3" key="1">
    <citation type="journal article" date="2005" name="Nature">
        <title>The map-based sequence of the rice genome.</title>
        <authorList>
            <consortium name="International rice genome sequencing project (IRGSP)"/>
            <person name="Matsumoto T."/>
            <person name="Wu J."/>
            <person name="Kanamori H."/>
            <person name="Katayose Y."/>
            <person name="Fujisawa M."/>
            <person name="Namiki N."/>
            <person name="Mizuno H."/>
            <person name="Yamamoto K."/>
            <person name="Antonio B.A."/>
            <person name="Baba T."/>
            <person name="Sakata K."/>
            <person name="Nagamura Y."/>
            <person name="Aoki H."/>
            <person name="Arikawa K."/>
            <person name="Arita K."/>
            <person name="Bito T."/>
            <person name="Chiden Y."/>
            <person name="Fujitsuka N."/>
            <person name="Fukunaka R."/>
            <person name="Hamada M."/>
            <person name="Harada C."/>
            <person name="Hayashi A."/>
            <person name="Hijishita S."/>
            <person name="Honda M."/>
            <person name="Hosokawa S."/>
            <person name="Ichikawa Y."/>
            <person name="Idonuma A."/>
            <person name="Iijima M."/>
            <person name="Ikeda M."/>
            <person name="Ikeno M."/>
            <person name="Ito K."/>
            <person name="Ito S."/>
            <person name="Ito T."/>
            <person name="Ito Y."/>
            <person name="Ito Y."/>
            <person name="Iwabuchi A."/>
            <person name="Kamiya K."/>
            <person name="Karasawa W."/>
            <person name="Kurita K."/>
            <person name="Katagiri S."/>
            <person name="Kikuta A."/>
            <person name="Kobayashi H."/>
            <person name="Kobayashi N."/>
            <person name="Machita K."/>
            <person name="Maehara T."/>
            <person name="Masukawa M."/>
            <person name="Mizubayashi T."/>
            <person name="Mukai Y."/>
            <person name="Nagasaki H."/>
            <person name="Nagata Y."/>
            <person name="Naito S."/>
            <person name="Nakashima M."/>
            <person name="Nakama Y."/>
            <person name="Nakamichi Y."/>
            <person name="Nakamura M."/>
            <person name="Meguro A."/>
            <person name="Negishi M."/>
            <person name="Ohta I."/>
            <person name="Ohta T."/>
            <person name="Okamoto M."/>
            <person name="Ono N."/>
            <person name="Saji S."/>
            <person name="Sakaguchi M."/>
            <person name="Sakai K."/>
            <person name="Shibata M."/>
            <person name="Shimokawa T."/>
            <person name="Song J."/>
            <person name="Takazaki Y."/>
            <person name="Terasawa K."/>
            <person name="Tsugane M."/>
            <person name="Tsuji K."/>
            <person name="Ueda S."/>
            <person name="Waki K."/>
            <person name="Yamagata H."/>
            <person name="Yamamoto M."/>
            <person name="Yamamoto S."/>
            <person name="Yamane H."/>
            <person name="Yoshiki S."/>
            <person name="Yoshihara R."/>
            <person name="Yukawa K."/>
            <person name="Zhong H."/>
            <person name="Yano M."/>
            <person name="Yuan Q."/>
            <person name="Ouyang S."/>
            <person name="Liu J."/>
            <person name="Jones K.M."/>
            <person name="Gansberger K."/>
            <person name="Moffat K."/>
            <person name="Hill J."/>
            <person name="Bera J."/>
            <person name="Fadrosh D."/>
            <person name="Jin S."/>
            <person name="Johri S."/>
            <person name="Kim M."/>
            <person name="Overton L."/>
            <person name="Reardon M."/>
            <person name="Tsitrin T."/>
            <person name="Vuong H."/>
            <person name="Weaver B."/>
            <person name="Ciecko A."/>
            <person name="Tallon L."/>
            <person name="Jackson J."/>
            <person name="Pai G."/>
            <person name="Aken S.V."/>
            <person name="Utterback T."/>
            <person name="Reidmuller S."/>
            <person name="Feldblyum T."/>
            <person name="Hsiao J."/>
            <person name="Zismann V."/>
            <person name="Iobst S."/>
            <person name="de Vazeille A.R."/>
            <person name="Buell C.R."/>
            <person name="Ying K."/>
            <person name="Li Y."/>
            <person name="Lu T."/>
            <person name="Huang Y."/>
            <person name="Zhao Q."/>
            <person name="Feng Q."/>
            <person name="Zhang L."/>
            <person name="Zhu J."/>
            <person name="Weng Q."/>
            <person name="Mu J."/>
            <person name="Lu Y."/>
            <person name="Fan D."/>
            <person name="Liu Y."/>
            <person name="Guan J."/>
            <person name="Zhang Y."/>
            <person name="Yu S."/>
            <person name="Liu X."/>
            <person name="Zhang Y."/>
            <person name="Hong G."/>
            <person name="Han B."/>
            <person name="Choisne N."/>
            <person name="Demange N."/>
            <person name="Orjeda G."/>
            <person name="Samain S."/>
            <person name="Cattolico L."/>
            <person name="Pelletier E."/>
            <person name="Couloux A."/>
            <person name="Segurens B."/>
            <person name="Wincker P."/>
            <person name="D'Hont A."/>
            <person name="Scarpelli C."/>
            <person name="Weissenbach J."/>
            <person name="Salanoubat M."/>
            <person name="Quetier F."/>
            <person name="Yu Y."/>
            <person name="Kim H.R."/>
            <person name="Rambo T."/>
            <person name="Currie J."/>
            <person name="Collura K."/>
            <person name="Luo M."/>
            <person name="Yang T."/>
            <person name="Ammiraju J.S.S."/>
            <person name="Engler F."/>
            <person name="Soderlund C."/>
            <person name="Wing R.A."/>
            <person name="Palmer L.E."/>
            <person name="de la Bastide M."/>
            <person name="Spiegel L."/>
            <person name="Nascimento L."/>
            <person name="Zutavern T."/>
            <person name="O'Shaughnessy A."/>
            <person name="Dike S."/>
            <person name="Dedhia N."/>
            <person name="Preston R."/>
            <person name="Balija V."/>
            <person name="McCombie W.R."/>
            <person name="Chow T."/>
            <person name="Chen H."/>
            <person name="Chung M."/>
            <person name="Chen C."/>
            <person name="Shaw J."/>
            <person name="Wu H."/>
            <person name="Hsiao K."/>
            <person name="Chao Y."/>
            <person name="Chu M."/>
            <person name="Cheng C."/>
            <person name="Hour A."/>
            <person name="Lee P."/>
            <person name="Lin S."/>
            <person name="Lin Y."/>
            <person name="Liou J."/>
            <person name="Liu S."/>
            <person name="Hsing Y."/>
            <person name="Raghuvanshi S."/>
            <person name="Mohanty A."/>
            <person name="Bharti A.K."/>
            <person name="Gaur A."/>
            <person name="Gupta V."/>
            <person name="Kumar D."/>
            <person name="Ravi V."/>
            <person name="Vij S."/>
            <person name="Kapur A."/>
            <person name="Khurana P."/>
            <person name="Khurana P."/>
            <person name="Khurana J.P."/>
            <person name="Tyagi A.K."/>
            <person name="Gaikwad K."/>
            <person name="Singh A."/>
            <person name="Dalal V."/>
            <person name="Srivastava S."/>
            <person name="Dixit A."/>
            <person name="Pal A.K."/>
            <person name="Ghazi I.A."/>
            <person name="Yadav M."/>
            <person name="Pandit A."/>
            <person name="Bhargava A."/>
            <person name="Sureshbabu K."/>
            <person name="Batra K."/>
            <person name="Sharma T.R."/>
            <person name="Mohapatra T."/>
            <person name="Singh N.K."/>
            <person name="Messing J."/>
            <person name="Nelson A.B."/>
            <person name="Fuks G."/>
            <person name="Kavchok S."/>
            <person name="Keizer G."/>
            <person name="Linton E."/>
            <person name="Llaca V."/>
            <person name="Song R."/>
            <person name="Tanyolac B."/>
            <person name="Young S."/>
            <person name="Ho-Il K."/>
            <person name="Hahn J.H."/>
            <person name="Sangsakoo G."/>
            <person name="Vanavichit A."/>
            <person name="de Mattos Luiz.A.T."/>
            <person name="Zimmer P.D."/>
            <person name="Malone G."/>
            <person name="Dellagostin O."/>
            <person name="de Oliveira A.C."/>
            <person name="Bevan M."/>
            <person name="Bancroft I."/>
            <person name="Minx P."/>
            <person name="Cordum H."/>
            <person name="Wilson R."/>
            <person name="Cheng Z."/>
            <person name="Jin W."/>
            <person name="Jiang J."/>
            <person name="Leong S.A."/>
            <person name="Iwama H."/>
            <person name="Gojobori T."/>
            <person name="Itoh T."/>
            <person name="Niimura Y."/>
            <person name="Fujii Y."/>
            <person name="Habara T."/>
            <person name="Sakai H."/>
            <person name="Sato Y."/>
            <person name="Wilson G."/>
            <person name="Kumar K."/>
            <person name="McCouch S."/>
            <person name="Juretic N."/>
            <person name="Hoen D."/>
            <person name="Wright S."/>
            <person name="Bruskiewich R."/>
            <person name="Bureau T."/>
            <person name="Miyao A."/>
            <person name="Hirochika H."/>
            <person name="Nishikawa T."/>
            <person name="Kadowaki K."/>
            <person name="Sugiura M."/>
            <person name="Burr B."/>
            <person name="Sasaki T."/>
        </authorList>
    </citation>
    <scope>NUCLEOTIDE SEQUENCE [LARGE SCALE GENOMIC DNA]</scope>
    <source>
        <strain evidence="3">cv. Nipponbare</strain>
    </source>
</reference>
<proteinExistence type="predicted"/>
<reference evidence="2 3" key="2">
    <citation type="journal article" date="2013" name="Plant Cell Physiol.">
        <title>Rice Annotation Project Database (RAP-DB): an integrative and interactive database for rice genomics.</title>
        <authorList>
            <person name="Sakai H."/>
            <person name="Lee S.S."/>
            <person name="Tanaka T."/>
            <person name="Numa H."/>
            <person name="Kim J."/>
            <person name="Kawahara Y."/>
            <person name="Wakimoto H."/>
            <person name="Yang C.C."/>
            <person name="Iwamoto M."/>
            <person name="Abe T."/>
            <person name="Yamada Y."/>
            <person name="Muto A."/>
            <person name="Inokuchi H."/>
            <person name="Ikemura T."/>
            <person name="Matsumoto T."/>
            <person name="Sasaki T."/>
            <person name="Itoh T."/>
        </authorList>
    </citation>
    <scope>NUCLEOTIDE SEQUENCE [LARGE SCALE GENOMIC DNA]</scope>
    <source>
        <strain evidence="3">cv. Nipponbare</strain>
    </source>
</reference>